<proteinExistence type="predicted"/>
<keyword evidence="3" id="KW-1185">Reference proteome</keyword>
<feature type="transmembrane region" description="Helical" evidence="1">
    <location>
        <begin position="17"/>
        <end position="35"/>
    </location>
</feature>
<keyword evidence="1" id="KW-0472">Membrane</keyword>
<evidence type="ECO:0000313" key="2">
    <source>
        <dbReference type="EMBL" id="MCX2725046.1"/>
    </source>
</evidence>
<dbReference type="EMBL" id="JAPEVI010000003">
    <property type="protein sequence ID" value="MCX2725046.1"/>
    <property type="molecule type" value="Genomic_DNA"/>
</dbReference>
<keyword evidence="1" id="KW-1133">Transmembrane helix</keyword>
<evidence type="ECO:0000313" key="3">
    <source>
        <dbReference type="Proteomes" id="UP001300261"/>
    </source>
</evidence>
<accession>A0ABT3R6X1</accession>
<reference evidence="2 3" key="1">
    <citation type="journal article" date="2016" name="Int. J. Syst. Evol. Microbiol.">
        <title>Labrenzia salina sp. nov., isolated from the rhizosphere of the halophyte Arthrocnemum macrostachyum.</title>
        <authorList>
            <person name="Camacho M."/>
            <person name="Redondo-Gomez S."/>
            <person name="Rodriguez-Llorente I."/>
            <person name="Rohde M."/>
            <person name="Sproer C."/>
            <person name="Schumann P."/>
            <person name="Klenk H.P."/>
            <person name="Montero-Calasanz M.D.C."/>
        </authorList>
    </citation>
    <scope>NUCLEOTIDE SEQUENCE [LARGE SCALE GENOMIC DNA]</scope>
    <source>
        <strain evidence="2 3">DSM 29163</strain>
    </source>
</reference>
<protein>
    <recommendedName>
        <fullName evidence="4">DUF4350 domain-containing protein</fullName>
    </recommendedName>
</protein>
<feature type="transmembrane region" description="Helical" evidence="1">
    <location>
        <begin position="296"/>
        <end position="317"/>
    </location>
</feature>
<organism evidence="2 3">
    <name type="scientific">Roseibium salinum</name>
    <dbReference type="NCBI Taxonomy" id="1604349"/>
    <lineage>
        <taxon>Bacteria</taxon>
        <taxon>Pseudomonadati</taxon>
        <taxon>Pseudomonadota</taxon>
        <taxon>Alphaproteobacteria</taxon>
        <taxon>Hyphomicrobiales</taxon>
        <taxon>Stappiaceae</taxon>
        <taxon>Roseibium</taxon>
    </lineage>
</organism>
<dbReference type="RefSeq" id="WP_265965540.1">
    <property type="nucleotide sequence ID" value="NZ_JAPEVI010000003.1"/>
</dbReference>
<comment type="caution">
    <text evidence="2">The sequence shown here is derived from an EMBL/GenBank/DDBJ whole genome shotgun (WGS) entry which is preliminary data.</text>
</comment>
<keyword evidence="1" id="KW-0812">Transmembrane</keyword>
<dbReference type="Proteomes" id="UP001300261">
    <property type="component" value="Unassembled WGS sequence"/>
</dbReference>
<evidence type="ECO:0008006" key="4">
    <source>
        <dbReference type="Google" id="ProtNLM"/>
    </source>
</evidence>
<gene>
    <name evidence="2" type="ORF">ON753_22180</name>
</gene>
<evidence type="ECO:0000256" key="1">
    <source>
        <dbReference type="SAM" id="Phobius"/>
    </source>
</evidence>
<name>A0ABT3R6X1_9HYPH</name>
<sequence length="440" mass="47957">MSETAATSAPRPLRPETVVIALVCAIVLAAGWYVMSQRQQALRSSPAGLDGLQVWLTSKGVSAQNFAGGWLMDQTSIGLLVLPVYDTALDEERERPTTKEELLLQQDEYDLNFPTVADKALRVPTLVVLPKWRSGMRLTGLAHPILNVEQERLQATLRKVTGDRTAAPVLAETAFTDLSYRSSDGQDLRATIYAAQMFASDACTPIIGREDAMLLADCSLGVSDKGSGGRVLVLSDPDLLNNHGLRLGDNATIALDFIRSRAEDRNVVIDYSRSTWLRNPETDPVRERTWADLARFFGPPFLTLWLGAALTLALFLWRAALRYGPALPDLAAPGASKLLAVRARARLMRLSGQDGALVHDYAAARIAATAAALFGPAHARHYAGEGAFLNYTERRHPAEAPRLRGVLGRIRQLPARLPAAAAIQLIDELEQVLENIINDA</sequence>